<evidence type="ECO:0000313" key="1">
    <source>
        <dbReference type="EMBL" id="KAI6081047.1"/>
    </source>
</evidence>
<sequence>MATNHTVPPSYDPGFSQLCMWEPKSWLPGHNIKVFLMIPPTTNIFFYRRVAMIVEKAARTWELYANIKFDFVTHRKSSEIRVLLCRIPQSRLVSGASVIGNDSTLLEKDKPTMFLGAGSRAESSRIRSTALHEFGHALGMIHEHTSPACKIEWNKNAVLNASHGDRKKADLNYLLQVDKSKVRCSKYDPKSIMVYNVPFNLMKNRVRTMRGRDLSDMDKEWASKFYPRKPSTPNTKIKSSTSKTKIKLSTPKPKIKFNQHSPHKTPKEFRCSADNCGPRRQCDKCYEKMKAECQEASITMET</sequence>
<keyword evidence="2" id="KW-1185">Reference proteome</keyword>
<comment type="caution">
    <text evidence="1">The sequence shown here is derived from an EMBL/GenBank/DDBJ whole genome shotgun (WGS) entry which is preliminary data.</text>
</comment>
<dbReference type="EMBL" id="MU394410">
    <property type="protein sequence ID" value="KAI6081047.1"/>
    <property type="molecule type" value="Genomic_DNA"/>
</dbReference>
<protein>
    <submittedName>
        <fullName evidence="1">Uncharacterized protein</fullName>
    </submittedName>
</protein>
<accession>A0ACC0CKR4</accession>
<organism evidence="1 2">
    <name type="scientific">Hypoxylon rubiginosum</name>
    <dbReference type="NCBI Taxonomy" id="110542"/>
    <lineage>
        <taxon>Eukaryota</taxon>
        <taxon>Fungi</taxon>
        <taxon>Dikarya</taxon>
        <taxon>Ascomycota</taxon>
        <taxon>Pezizomycotina</taxon>
        <taxon>Sordariomycetes</taxon>
        <taxon>Xylariomycetidae</taxon>
        <taxon>Xylariales</taxon>
        <taxon>Hypoxylaceae</taxon>
        <taxon>Hypoxylon</taxon>
    </lineage>
</organism>
<reference evidence="1 2" key="1">
    <citation type="journal article" date="2022" name="New Phytol.">
        <title>Ecological generalism drives hyperdiversity of secondary metabolite gene clusters in xylarialean endophytes.</title>
        <authorList>
            <person name="Franco M.E.E."/>
            <person name="Wisecaver J.H."/>
            <person name="Arnold A.E."/>
            <person name="Ju Y.M."/>
            <person name="Slot J.C."/>
            <person name="Ahrendt S."/>
            <person name="Moore L.P."/>
            <person name="Eastman K.E."/>
            <person name="Scott K."/>
            <person name="Konkel Z."/>
            <person name="Mondo S.J."/>
            <person name="Kuo A."/>
            <person name="Hayes R.D."/>
            <person name="Haridas S."/>
            <person name="Andreopoulos B."/>
            <person name="Riley R."/>
            <person name="LaButti K."/>
            <person name="Pangilinan J."/>
            <person name="Lipzen A."/>
            <person name="Amirebrahimi M."/>
            <person name="Yan J."/>
            <person name="Adam C."/>
            <person name="Keymanesh K."/>
            <person name="Ng V."/>
            <person name="Louie K."/>
            <person name="Northen T."/>
            <person name="Drula E."/>
            <person name="Henrissat B."/>
            <person name="Hsieh H.M."/>
            <person name="Youens-Clark K."/>
            <person name="Lutzoni F."/>
            <person name="Miadlikowska J."/>
            <person name="Eastwood D.C."/>
            <person name="Hamelin R.C."/>
            <person name="Grigoriev I.V."/>
            <person name="U'Ren J.M."/>
        </authorList>
    </citation>
    <scope>NUCLEOTIDE SEQUENCE [LARGE SCALE GENOMIC DNA]</scope>
    <source>
        <strain evidence="1 2">ER1909</strain>
    </source>
</reference>
<name>A0ACC0CKR4_9PEZI</name>
<evidence type="ECO:0000313" key="2">
    <source>
        <dbReference type="Proteomes" id="UP001497680"/>
    </source>
</evidence>
<dbReference type="Proteomes" id="UP001497680">
    <property type="component" value="Unassembled WGS sequence"/>
</dbReference>
<gene>
    <name evidence="1" type="ORF">F4821DRAFT_275394</name>
</gene>
<proteinExistence type="predicted"/>